<sequence length="92" mass="9745">MCGRISKIFVSGNLCVIGAIVIASLSGCARNEAELQSSVQDVFDTTFIPAKILVRQFDNGFDAVGVHNQPVEPLFTSSESGDSLQVTPVATE</sequence>
<organism evidence="1 2">
    <name type="scientific">Candidatus Auribacter fodinae</name>
    <dbReference type="NCBI Taxonomy" id="2093366"/>
    <lineage>
        <taxon>Bacteria</taxon>
        <taxon>Pseudomonadati</taxon>
        <taxon>Candidatus Auribacterota</taxon>
        <taxon>Candidatus Auribacteria</taxon>
        <taxon>Candidatus Auribacterales</taxon>
        <taxon>Candidatus Auribacteraceae</taxon>
        <taxon>Candidatus Auribacter</taxon>
    </lineage>
</organism>
<dbReference type="Proteomes" id="UP000266426">
    <property type="component" value="Unassembled WGS sequence"/>
</dbReference>
<reference evidence="1 2" key="1">
    <citation type="journal article" date="2017" name="ISME J.">
        <title>Energy and carbon metabolisms in a deep terrestrial subsurface fluid microbial community.</title>
        <authorList>
            <person name="Momper L."/>
            <person name="Jungbluth S.P."/>
            <person name="Lee M.D."/>
            <person name="Amend J.P."/>
        </authorList>
    </citation>
    <scope>NUCLEOTIDE SEQUENCE [LARGE SCALE GENOMIC DNA]</scope>
    <source>
        <strain evidence="1">SURF_26</strain>
    </source>
</reference>
<dbReference type="AlphaFoldDB" id="A0A3A4R270"/>
<dbReference type="EMBL" id="QZJZ01000056">
    <property type="protein sequence ID" value="RJP59059.1"/>
    <property type="molecule type" value="Genomic_DNA"/>
</dbReference>
<evidence type="ECO:0000313" key="1">
    <source>
        <dbReference type="EMBL" id="RJP59059.1"/>
    </source>
</evidence>
<name>A0A3A4R270_9BACT</name>
<protein>
    <submittedName>
        <fullName evidence="1">Uncharacterized protein</fullName>
    </submittedName>
</protein>
<accession>A0A3A4R270</accession>
<dbReference type="PROSITE" id="PS51257">
    <property type="entry name" value="PROKAR_LIPOPROTEIN"/>
    <property type="match status" value="1"/>
</dbReference>
<proteinExistence type="predicted"/>
<comment type="caution">
    <text evidence="1">The sequence shown here is derived from an EMBL/GenBank/DDBJ whole genome shotgun (WGS) entry which is preliminary data.</text>
</comment>
<evidence type="ECO:0000313" key="2">
    <source>
        <dbReference type="Proteomes" id="UP000266426"/>
    </source>
</evidence>
<gene>
    <name evidence="1" type="ORF">C4541_06960</name>
</gene>